<reference evidence="2" key="1">
    <citation type="submission" date="2017-11" db="EMBL/GenBank/DDBJ databases">
        <title>Complete Genome Sequence of Kyrpidia sp. Strain EA-1, a thermophilic, hydrogen-oxidizing Bacterium, isolated from the Azores.</title>
        <authorList>
            <person name="Reiner J.E."/>
            <person name="Lapp C.J."/>
            <person name="Bunk B."/>
            <person name="Gescher J."/>
        </authorList>
    </citation>
    <scope>NUCLEOTIDE SEQUENCE [LARGE SCALE GENOMIC DNA]</scope>
    <source>
        <strain evidence="2">EA-1</strain>
    </source>
</reference>
<evidence type="ECO:0000313" key="2">
    <source>
        <dbReference type="Proteomes" id="UP000231932"/>
    </source>
</evidence>
<dbReference type="InterPro" id="IPR011051">
    <property type="entry name" value="RmlC_Cupin_sf"/>
</dbReference>
<dbReference type="Proteomes" id="UP000231932">
    <property type="component" value="Chromosome"/>
</dbReference>
<dbReference type="SUPFAM" id="SSF51182">
    <property type="entry name" value="RmlC-like cupins"/>
    <property type="match status" value="1"/>
</dbReference>
<dbReference type="EMBL" id="CP024955">
    <property type="protein sequence ID" value="ATY85699.1"/>
    <property type="molecule type" value="Genomic_DNA"/>
</dbReference>
<dbReference type="InterPro" id="IPR014710">
    <property type="entry name" value="RmlC-like_jellyroll"/>
</dbReference>
<dbReference type="AlphaFoldDB" id="A0A2K8N8N7"/>
<dbReference type="OrthoDB" id="2621694at2"/>
<name>A0A2K8N8N7_9BACL</name>
<keyword evidence="2" id="KW-1185">Reference proteome</keyword>
<proteinExistence type="predicted"/>
<dbReference type="Gene3D" id="2.60.120.10">
    <property type="entry name" value="Jelly Rolls"/>
    <property type="match status" value="1"/>
</dbReference>
<gene>
    <name evidence="1" type="ORF">CVV65_12825</name>
</gene>
<evidence type="ECO:0008006" key="3">
    <source>
        <dbReference type="Google" id="ProtNLM"/>
    </source>
</evidence>
<dbReference type="RefSeq" id="WP_100668458.1">
    <property type="nucleotide sequence ID" value="NZ_CP024955.1"/>
</dbReference>
<protein>
    <recommendedName>
        <fullName evidence="3">Cupin domain-containing protein</fullName>
    </recommendedName>
</protein>
<dbReference type="KEGG" id="kyr:CVV65_12825"/>
<sequence>MEHHRFQMAEELTRRVAQGGPARVIQLSLPAGRVLDKHRVDAHLLAFVLRGRVVFEAFEPGGGPLTLGPAEMIAVGPGVPHRVESLEDAVLALVLVPPRVGEK</sequence>
<accession>A0A2K8N8N7</accession>
<organism evidence="1 2">
    <name type="scientific">Kyrpidia spormannii</name>
    <dbReference type="NCBI Taxonomy" id="2055160"/>
    <lineage>
        <taxon>Bacteria</taxon>
        <taxon>Bacillati</taxon>
        <taxon>Bacillota</taxon>
        <taxon>Bacilli</taxon>
        <taxon>Bacillales</taxon>
        <taxon>Alicyclobacillaceae</taxon>
        <taxon>Kyrpidia</taxon>
    </lineage>
</organism>
<evidence type="ECO:0000313" key="1">
    <source>
        <dbReference type="EMBL" id="ATY85699.1"/>
    </source>
</evidence>